<evidence type="ECO:0000313" key="2">
    <source>
        <dbReference type="Proteomes" id="UP000077726"/>
    </source>
</evidence>
<name>A0A1B6VZX1_9NEIS</name>
<dbReference type="STRING" id="1795832.A7Q00_04460"/>
<gene>
    <name evidence="1" type="ORF">A7Q00_04460</name>
</gene>
<sequence>MQKFLSGLLNKLGFASSSQTESQAANQTAMPEIHTQPDRPLPFGFKTNWLAVKSDSPEAVLEKLPLQNIQPANWQSSFQIMEAADYQSSLQPVFVSSCIRGWVFVVSHLALPCLHPEHPFDMLTKPLLDRFKEVQYFGSYRVTDYLAWAKAEDGKWIRRFETSDSCILENFGGQTAAEKSLNLVYVESEEEFEQGEVFEKWIAAQDEETPAQLAGLWSINPLELENMDSPPSTGYLGYFEKTENP</sequence>
<accession>A0A1B6VZX1</accession>
<dbReference type="EMBL" id="LXSQ01000012">
    <property type="protein sequence ID" value="OAM43675.1"/>
    <property type="molecule type" value="Genomic_DNA"/>
</dbReference>
<dbReference type="AlphaFoldDB" id="A0A1B6VZX1"/>
<organism evidence="1 2">
    <name type="scientific">Eikenella halliae</name>
    <dbReference type="NCBI Taxonomy" id="1795832"/>
    <lineage>
        <taxon>Bacteria</taxon>
        <taxon>Pseudomonadati</taxon>
        <taxon>Pseudomonadota</taxon>
        <taxon>Betaproteobacteria</taxon>
        <taxon>Neisseriales</taxon>
        <taxon>Neisseriaceae</taxon>
        <taxon>Eikenella</taxon>
    </lineage>
</organism>
<proteinExistence type="predicted"/>
<dbReference type="OrthoDB" id="8859217at2"/>
<keyword evidence="2" id="KW-1185">Reference proteome</keyword>
<reference evidence="2" key="1">
    <citation type="submission" date="2016-05" db="EMBL/GenBank/DDBJ databases">
        <title>Draft genome of Corynebacterium afermentans subsp. afermentans LCDC 88199T.</title>
        <authorList>
            <person name="Bernier A.-M."/>
            <person name="Bernard K."/>
        </authorList>
    </citation>
    <scope>NUCLEOTIDE SEQUENCE [LARGE SCALE GENOMIC DNA]</scope>
    <source>
        <strain evidence="2">NML130454</strain>
    </source>
</reference>
<protein>
    <submittedName>
        <fullName evidence="1">Uncharacterized protein</fullName>
    </submittedName>
</protein>
<dbReference type="Proteomes" id="UP000077726">
    <property type="component" value="Unassembled WGS sequence"/>
</dbReference>
<dbReference type="RefSeq" id="WP_064089425.1">
    <property type="nucleotide sequence ID" value="NZ_LXSQ01000012.1"/>
</dbReference>
<comment type="caution">
    <text evidence="1">The sequence shown here is derived from an EMBL/GenBank/DDBJ whole genome shotgun (WGS) entry which is preliminary data.</text>
</comment>
<evidence type="ECO:0000313" key="1">
    <source>
        <dbReference type="EMBL" id="OAM43675.1"/>
    </source>
</evidence>